<dbReference type="InterPro" id="IPR036969">
    <property type="entry name" value="Citrate_synthase_sf"/>
</dbReference>
<dbReference type="NCBIfam" id="NF004866">
    <property type="entry name" value="PRK06224.1-3"/>
    <property type="match status" value="1"/>
</dbReference>
<evidence type="ECO:0000256" key="2">
    <source>
        <dbReference type="ARBA" id="ARBA00022679"/>
    </source>
</evidence>
<dbReference type="InterPro" id="IPR002020">
    <property type="entry name" value="Citrate_synthase"/>
</dbReference>
<dbReference type="Gene3D" id="1.10.580.10">
    <property type="entry name" value="Citrate Synthase, domain 1"/>
    <property type="match status" value="2"/>
</dbReference>
<evidence type="ECO:0000313" key="3">
    <source>
        <dbReference type="EMBL" id="MPL57981.1"/>
    </source>
</evidence>
<accession>A0A644SWG1</accession>
<dbReference type="EMBL" id="VSSQ01000006">
    <property type="protein sequence ID" value="MPL57981.1"/>
    <property type="molecule type" value="Genomic_DNA"/>
</dbReference>
<organism evidence="3">
    <name type="scientific">bioreactor metagenome</name>
    <dbReference type="NCBI Taxonomy" id="1076179"/>
    <lineage>
        <taxon>unclassified sequences</taxon>
        <taxon>metagenomes</taxon>
        <taxon>ecological metagenomes</taxon>
    </lineage>
</organism>
<dbReference type="Gene3D" id="1.10.230.10">
    <property type="entry name" value="Cytochrome P450-Terp, domain 2"/>
    <property type="match status" value="1"/>
</dbReference>
<dbReference type="InterPro" id="IPR016142">
    <property type="entry name" value="Citrate_synth-like_lrg_a-sub"/>
</dbReference>
<dbReference type="PANTHER" id="PTHR11739">
    <property type="entry name" value="CITRATE SYNTHASE"/>
    <property type="match status" value="1"/>
</dbReference>
<dbReference type="SUPFAM" id="SSF48256">
    <property type="entry name" value="Citrate synthase"/>
    <property type="match status" value="1"/>
</dbReference>
<name>A0A644SWG1_9ZZZZ</name>
<dbReference type="PANTHER" id="PTHR11739:SF4">
    <property type="entry name" value="CITRATE SYNTHASE, PEROXISOMAL"/>
    <property type="match status" value="1"/>
</dbReference>
<protein>
    <recommendedName>
        <fullName evidence="4">Citrate synthase</fullName>
    </recommendedName>
</protein>
<sequence>MKIDEKLLKSSENNHRIRTSITKIQQNKIITRGYSQEDLINNISFSEMVYLLLKGEIPSHKESKMLNHILISFCDHGVTPPSTQSSRLIASSGSPLNVSLAGGLLSFGKNHAGAIEDSMDLFQKLIELNPNETSENIAKNLLDTYKIKNKKIPGFGHRYHSKDPRGAKLMSLAKDENFMGPHTKLALAIEELLFKEKKICINVDGANAALLSDMGFSSADGFGVFMIGRIPGIIAHVKEETNDEEEFRKFCDISDISYCGDLNKSLDD</sequence>
<reference evidence="3" key="1">
    <citation type="submission" date="2019-08" db="EMBL/GenBank/DDBJ databases">
        <authorList>
            <person name="Kucharzyk K."/>
            <person name="Murdoch R.W."/>
            <person name="Higgins S."/>
            <person name="Loffler F."/>
        </authorList>
    </citation>
    <scope>NUCLEOTIDE SEQUENCE</scope>
</reference>
<dbReference type="GO" id="GO:0005975">
    <property type="term" value="P:carbohydrate metabolic process"/>
    <property type="evidence" value="ECO:0007669"/>
    <property type="project" value="TreeGrafter"/>
</dbReference>
<dbReference type="CDD" id="cd06100">
    <property type="entry name" value="CCL_ACL-C"/>
    <property type="match status" value="1"/>
</dbReference>
<gene>
    <name evidence="3" type="ORF">SDC9_03506</name>
</gene>
<proteinExistence type="inferred from homology"/>
<dbReference type="NCBIfam" id="NF004869">
    <property type="entry name" value="PRK06224.1-6"/>
    <property type="match status" value="1"/>
</dbReference>
<comment type="caution">
    <text evidence="3">The sequence shown here is derived from an EMBL/GenBank/DDBJ whole genome shotgun (WGS) entry which is preliminary data.</text>
</comment>
<dbReference type="GO" id="GO:0046912">
    <property type="term" value="F:acyltransferase activity, acyl groups converted into alkyl on transfer"/>
    <property type="evidence" value="ECO:0007669"/>
    <property type="project" value="InterPro"/>
</dbReference>
<dbReference type="GO" id="GO:0006099">
    <property type="term" value="P:tricarboxylic acid cycle"/>
    <property type="evidence" value="ECO:0007669"/>
    <property type="project" value="TreeGrafter"/>
</dbReference>
<dbReference type="GO" id="GO:0005829">
    <property type="term" value="C:cytosol"/>
    <property type="evidence" value="ECO:0007669"/>
    <property type="project" value="TreeGrafter"/>
</dbReference>
<dbReference type="InterPro" id="IPR016143">
    <property type="entry name" value="Citrate_synth-like_sm_a-sub"/>
</dbReference>
<dbReference type="AlphaFoldDB" id="A0A644SWG1"/>
<evidence type="ECO:0000256" key="1">
    <source>
        <dbReference type="ARBA" id="ARBA00010566"/>
    </source>
</evidence>
<dbReference type="Pfam" id="PF00285">
    <property type="entry name" value="Citrate_synt"/>
    <property type="match status" value="1"/>
</dbReference>
<keyword evidence="2" id="KW-0808">Transferase</keyword>
<comment type="similarity">
    <text evidence="1">Belongs to the citrate synthase family.</text>
</comment>
<evidence type="ECO:0008006" key="4">
    <source>
        <dbReference type="Google" id="ProtNLM"/>
    </source>
</evidence>